<dbReference type="EMBL" id="JAVRRG010000053">
    <property type="protein sequence ID" value="KAK5092724.1"/>
    <property type="molecule type" value="Genomic_DNA"/>
</dbReference>
<feature type="compositionally biased region" description="Acidic residues" evidence="1">
    <location>
        <begin position="55"/>
        <end position="65"/>
    </location>
</feature>
<sequence length="179" mass="19519">MAGASRSSSIPRNYGSAELNLTAFDFNKIAPQMTQSAYPGWQHQQCHSTTPSSETSDDNTDDTEIGLELCYTRSNSSSVGSSSSLDTGSKLPNYGTTSSSPRTRGEQDALIEDVIGRLSAYSLVAAREERRVNKKPALPRTPVSGEDAALWMRVWGSAHAVKDARTRRIFKDATRTKPM</sequence>
<evidence type="ECO:0000313" key="3">
    <source>
        <dbReference type="Proteomes" id="UP001345013"/>
    </source>
</evidence>
<proteinExistence type="predicted"/>
<evidence type="ECO:0000313" key="2">
    <source>
        <dbReference type="EMBL" id="KAK5092724.1"/>
    </source>
</evidence>
<name>A0ABR0KAU8_9EURO</name>
<keyword evidence="3" id="KW-1185">Reference proteome</keyword>
<feature type="compositionally biased region" description="Polar residues" evidence="1">
    <location>
        <begin position="35"/>
        <end position="47"/>
    </location>
</feature>
<dbReference type="Proteomes" id="UP001345013">
    <property type="component" value="Unassembled WGS sequence"/>
</dbReference>
<gene>
    <name evidence="2" type="ORF">LTR24_004916</name>
</gene>
<organism evidence="2 3">
    <name type="scientific">Lithohypha guttulata</name>
    <dbReference type="NCBI Taxonomy" id="1690604"/>
    <lineage>
        <taxon>Eukaryota</taxon>
        <taxon>Fungi</taxon>
        <taxon>Dikarya</taxon>
        <taxon>Ascomycota</taxon>
        <taxon>Pezizomycotina</taxon>
        <taxon>Eurotiomycetes</taxon>
        <taxon>Chaetothyriomycetidae</taxon>
        <taxon>Chaetothyriales</taxon>
        <taxon>Trichomeriaceae</taxon>
        <taxon>Lithohypha</taxon>
    </lineage>
</organism>
<comment type="caution">
    <text evidence="2">The sequence shown here is derived from an EMBL/GenBank/DDBJ whole genome shotgun (WGS) entry which is preliminary data.</text>
</comment>
<accession>A0ABR0KAU8</accession>
<feature type="region of interest" description="Disordered" evidence="1">
    <location>
        <begin position="35"/>
        <end position="107"/>
    </location>
</feature>
<reference evidence="2 3" key="1">
    <citation type="submission" date="2023-08" db="EMBL/GenBank/DDBJ databases">
        <title>Black Yeasts Isolated from many extreme environments.</title>
        <authorList>
            <person name="Coleine C."/>
            <person name="Stajich J.E."/>
            <person name="Selbmann L."/>
        </authorList>
    </citation>
    <scope>NUCLEOTIDE SEQUENCE [LARGE SCALE GENOMIC DNA]</scope>
    <source>
        <strain evidence="2 3">CCFEE 5885</strain>
    </source>
</reference>
<protein>
    <submittedName>
        <fullName evidence="2">Uncharacterized protein</fullName>
    </submittedName>
</protein>
<feature type="compositionally biased region" description="Low complexity" evidence="1">
    <location>
        <begin position="74"/>
        <end position="84"/>
    </location>
</feature>
<evidence type="ECO:0000256" key="1">
    <source>
        <dbReference type="SAM" id="MobiDB-lite"/>
    </source>
</evidence>